<evidence type="ECO:0000256" key="8">
    <source>
        <dbReference type="ARBA" id="ARBA00023055"/>
    </source>
</evidence>
<evidence type="ECO:0000259" key="13">
    <source>
        <dbReference type="PROSITE" id="PS50004"/>
    </source>
</evidence>
<dbReference type="CDD" id="cd04045">
    <property type="entry name" value="C2C_Tricalbin-like"/>
    <property type="match status" value="1"/>
</dbReference>
<reference evidence="15 16" key="1">
    <citation type="submission" date="2016-08" db="EMBL/GenBank/DDBJ databases">
        <title>Draft genome sequence of allopolyploid Zygosaccharomyces rouxii.</title>
        <authorList>
            <person name="Watanabe J."/>
            <person name="Uehara K."/>
            <person name="Mogi Y."/>
            <person name="Tsukioka Y."/>
        </authorList>
    </citation>
    <scope>NUCLEOTIDE SEQUENCE [LARGE SCALE GENOMIC DNA]</scope>
    <source>
        <strain evidence="15 16">NBRC 110957</strain>
    </source>
</reference>
<keyword evidence="4 12" id="KW-0812">Transmembrane</keyword>
<keyword evidence="7 12" id="KW-1133">Transmembrane helix</keyword>
<dbReference type="PIRSF" id="PIRSF037232">
    <property type="entry name" value="Tricalbin"/>
    <property type="match status" value="1"/>
</dbReference>
<evidence type="ECO:0000256" key="3">
    <source>
        <dbReference type="ARBA" id="ARBA00022553"/>
    </source>
</evidence>
<dbReference type="InterPro" id="IPR037756">
    <property type="entry name" value="C2D_Tricalbin"/>
</dbReference>
<dbReference type="SUPFAM" id="SSF49562">
    <property type="entry name" value="C2 domain (Calcium/lipid-binding domain, CaLB)"/>
    <property type="match status" value="3"/>
</dbReference>
<dbReference type="InterPro" id="IPR017147">
    <property type="entry name" value="Tricalbin"/>
</dbReference>
<feature type="domain" description="C2" evidence="13">
    <location>
        <begin position="369"/>
        <end position="491"/>
    </location>
</feature>
<feature type="region of interest" description="Disordered" evidence="11">
    <location>
        <begin position="1"/>
        <end position="62"/>
    </location>
</feature>
<dbReference type="GO" id="GO:0071944">
    <property type="term" value="C:cell periphery"/>
    <property type="evidence" value="ECO:0007669"/>
    <property type="project" value="UniProtKB-ARBA"/>
</dbReference>
<evidence type="ECO:0000259" key="14">
    <source>
        <dbReference type="PROSITE" id="PS51847"/>
    </source>
</evidence>
<proteinExistence type="predicted"/>
<dbReference type="InterPro" id="IPR035892">
    <property type="entry name" value="C2_domain_sf"/>
</dbReference>
<evidence type="ECO:0000256" key="12">
    <source>
        <dbReference type="SAM" id="Phobius"/>
    </source>
</evidence>
<dbReference type="FunFam" id="2.60.40.150:FF:000230">
    <property type="entry name" value="Tcb1p"/>
    <property type="match status" value="1"/>
</dbReference>
<feature type="transmembrane region" description="Helical" evidence="12">
    <location>
        <begin position="117"/>
        <end position="148"/>
    </location>
</feature>
<feature type="domain" description="C2" evidence="13">
    <location>
        <begin position="973"/>
        <end position="1096"/>
    </location>
</feature>
<comment type="subcellular location">
    <subcellularLocation>
        <location evidence="1">Endoplasmic reticulum membrane</location>
    </subcellularLocation>
</comment>
<dbReference type="PRINTS" id="PR00360">
    <property type="entry name" value="C2DOMAIN"/>
</dbReference>
<dbReference type="InterPro" id="IPR037765">
    <property type="entry name" value="C2B_Tricalbin"/>
</dbReference>
<accession>A0A1Q3ACB4</accession>
<dbReference type="EMBL" id="BDGX01000035">
    <property type="protein sequence ID" value="GAV53367.1"/>
    <property type="molecule type" value="Genomic_DNA"/>
</dbReference>
<evidence type="ECO:0008006" key="17">
    <source>
        <dbReference type="Google" id="ProtNLM"/>
    </source>
</evidence>
<dbReference type="InterPro" id="IPR052455">
    <property type="entry name" value="Tricalbin_domain"/>
</dbReference>
<evidence type="ECO:0000256" key="4">
    <source>
        <dbReference type="ARBA" id="ARBA00022692"/>
    </source>
</evidence>
<evidence type="ECO:0000256" key="7">
    <source>
        <dbReference type="ARBA" id="ARBA00022989"/>
    </source>
</evidence>
<feature type="compositionally biased region" description="Polar residues" evidence="11">
    <location>
        <begin position="1"/>
        <end position="19"/>
    </location>
</feature>
<dbReference type="Pfam" id="PF24920">
    <property type="entry name" value="C2_TCB1"/>
    <property type="match status" value="1"/>
</dbReference>
<comment type="caution">
    <text evidence="15">The sequence shown here is derived from an EMBL/GenBank/DDBJ whole genome shotgun (WGS) entry which is preliminary data.</text>
</comment>
<dbReference type="CDD" id="cd04044">
    <property type="entry name" value="C2A_Tricalbin-like"/>
    <property type="match status" value="1"/>
</dbReference>
<keyword evidence="6" id="KW-0256">Endoplasmic reticulum</keyword>
<evidence type="ECO:0000256" key="9">
    <source>
        <dbReference type="ARBA" id="ARBA00023121"/>
    </source>
</evidence>
<evidence type="ECO:0000256" key="5">
    <source>
        <dbReference type="ARBA" id="ARBA00022737"/>
    </source>
</evidence>
<dbReference type="OrthoDB" id="1029639at2759"/>
<name>A0A1Q3ACB4_ZYGRO</name>
<feature type="transmembrane region" description="Helical" evidence="12">
    <location>
        <begin position="279"/>
        <end position="299"/>
    </location>
</feature>
<dbReference type="Pfam" id="PF25669">
    <property type="entry name" value="SMP_MUG190-like"/>
    <property type="match status" value="1"/>
</dbReference>
<dbReference type="InterPro" id="IPR031468">
    <property type="entry name" value="SMP_LBD"/>
</dbReference>
<dbReference type="Gene3D" id="2.60.40.150">
    <property type="entry name" value="C2 domain"/>
    <property type="match status" value="3"/>
</dbReference>
<evidence type="ECO:0000256" key="2">
    <source>
        <dbReference type="ARBA" id="ARBA00022448"/>
    </source>
</evidence>
<dbReference type="CDD" id="cd04040">
    <property type="entry name" value="C2D_Tricalbin-like"/>
    <property type="match status" value="1"/>
</dbReference>
<evidence type="ECO:0000313" key="16">
    <source>
        <dbReference type="Proteomes" id="UP000187013"/>
    </source>
</evidence>
<gene>
    <name evidence="15" type="ORF">ZYGR_0AI06510</name>
</gene>
<organism evidence="15 16">
    <name type="scientific">Zygosaccharomyces rouxii</name>
    <dbReference type="NCBI Taxonomy" id="4956"/>
    <lineage>
        <taxon>Eukaryota</taxon>
        <taxon>Fungi</taxon>
        <taxon>Dikarya</taxon>
        <taxon>Ascomycota</taxon>
        <taxon>Saccharomycotina</taxon>
        <taxon>Saccharomycetes</taxon>
        <taxon>Saccharomycetales</taxon>
        <taxon>Saccharomycetaceae</taxon>
        <taxon>Zygosaccharomyces</taxon>
    </lineage>
</organism>
<keyword evidence="3" id="KW-0597">Phosphoprotein</keyword>
<dbReference type="PROSITE" id="PS50004">
    <property type="entry name" value="C2"/>
    <property type="match status" value="3"/>
</dbReference>
<dbReference type="PANTHER" id="PTHR46980:SF2">
    <property type="entry name" value="TRICALBIN-1-RELATED"/>
    <property type="match status" value="1"/>
</dbReference>
<dbReference type="InterPro" id="IPR056910">
    <property type="entry name" value="TCB1-3_C2"/>
</dbReference>
<evidence type="ECO:0000313" key="15">
    <source>
        <dbReference type="EMBL" id="GAV53367.1"/>
    </source>
</evidence>
<dbReference type="Pfam" id="PF00168">
    <property type="entry name" value="C2"/>
    <property type="match status" value="3"/>
</dbReference>
<sequence length="1181" mass="132552">MATTAETKSINNKPQQEKPSSGKPEDQFTPEALKNDSEGKSSKTISEDRAKENVTNDEVTREPKEASYVGWKQIGGWQESDTLTAEDEMIDLNKETFLDNVLPDAAYGDWFHSLGVLFLAAFLSFFIGWLGFSLASVFFVAVASSLYYRTSVKKFRSVIRDRVQRELTVQRIEDDYESMEWMNNFLDKYWPRLEPGVSQMVVQNVNPILASNPSIPPFISALWIDQFTLGVKPPRIEHVKTYQNTDSDIVVMDWDVAFTPHDLSDMNAKQVRNYVNQKLVIKLVAFGIRLPFYVSNVSFHAKVRIRFKLMTPFPHVDTINIQLLEVPDIDFIGRPFGDFIFNGEIMNIPLLWPAVKKLIQIYAGPLLLPPFSFQLNVPQLISGASGAIGVLKIVVKNDTDIKKGDSFVNQSFNPYVKFELAGTTIARTNACKDTLDPVWNETKYVLLSSFSEPLAITAMNEREKLKDKAVGRAEYNLSSLQHQNHQGSLSCNFLRNFKPAGSFNFDMTFFPVVSPKKMPDGTVEEPPEYNTGVAKITIEEIQGLGEGGENVSAYVELYFNSKLIFTTPQGSGKQVIQWNQEHENVIIDRRKSRYKMVVKNPKGETLATVVQSLNDMVDRTQIGKKQFPMADGKTQIKVGAIWKPVGLDIGSTAVAYTPPIGVIRVFLNKAEDLKNLEKVGKIDPYARVLLNESLKDRTDEKPNTLNPIWNQSIYVAVTSPNQKLTVEVMDVETVGADRSVGKFDVRVDDMFHKGEDDRYIEHVDDNPRTGRLVTKKGIKGAVTYYMAFYPCLPILTLDEMEEIDEARQKGEALKKRQEEVKDKAITKEQQNEMEDEFAWISDIKTMYSNKMKLELEELLQYNAGVFSVSVLDGELSQIGVFVQTFFDSNGHARIVSPKIPTRTVHTGWTGDVMIKELEYSITTFRVVKNKDNNKAQPCICEVTIPTIELVKNCYYKPSILTLSGEGSAKLMLQVSWFPVAVSRLPQADLITNSGDLTVTAKSAENLISADRNGLSDPFVKFFLNDEKRPIFRTKRVNKTLNPTWDETETFEIHNRVNDYLRVDVMDWDAGNADDLIGRAVVPLSKIDPENPTELDLPVVSEDGGDGGILHLSFNFAPRYTSSVRRPEKKVGDLASKGIGSGFKAGASVVNGGFGTIGKLGKTMFGGKKNHYVAQGVYNAVL</sequence>
<feature type="compositionally biased region" description="Basic and acidic residues" evidence="11">
    <location>
        <begin position="33"/>
        <end position="62"/>
    </location>
</feature>
<dbReference type="GO" id="GO:0008289">
    <property type="term" value="F:lipid binding"/>
    <property type="evidence" value="ECO:0007669"/>
    <property type="project" value="UniProtKB-KW"/>
</dbReference>
<dbReference type="InterPro" id="IPR000008">
    <property type="entry name" value="C2_dom"/>
</dbReference>
<feature type="domain" description="SMP-LTD" evidence="14">
    <location>
        <begin position="175"/>
        <end position="378"/>
    </location>
</feature>
<dbReference type="CDD" id="cd04052">
    <property type="entry name" value="C2B_Tricalbin-like"/>
    <property type="match status" value="1"/>
</dbReference>
<feature type="domain" description="C2" evidence="13">
    <location>
        <begin position="643"/>
        <end position="760"/>
    </location>
</feature>
<evidence type="ECO:0000256" key="6">
    <source>
        <dbReference type="ARBA" id="ARBA00022824"/>
    </source>
</evidence>
<keyword evidence="8" id="KW-0445">Lipid transport</keyword>
<dbReference type="GO" id="GO:0006869">
    <property type="term" value="P:lipid transport"/>
    <property type="evidence" value="ECO:0007669"/>
    <property type="project" value="UniProtKB-KW"/>
</dbReference>
<evidence type="ECO:0000256" key="10">
    <source>
        <dbReference type="ARBA" id="ARBA00023136"/>
    </source>
</evidence>
<dbReference type="AlphaFoldDB" id="A0A1Q3ACB4"/>
<protein>
    <recommendedName>
        <fullName evidence="17">Tricalbin-1</fullName>
    </recommendedName>
</protein>
<dbReference type="GO" id="GO:0005789">
    <property type="term" value="C:endoplasmic reticulum membrane"/>
    <property type="evidence" value="ECO:0007669"/>
    <property type="project" value="UniProtKB-SubCell"/>
</dbReference>
<dbReference type="PROSITE" id="PS51847">
    <property type="entry name" value="SMP"/>
    <property type="match status" value="1"/>
</dbReference>
<dbReference type="CDD" id="cd21678">
    <property type="entry name" value="SMP_TCB"/>
    <property type="match status" value="1"/>
</dbReference>
<keyword evidence="9" id="KW-0446">Lipid-binding</keyword>
<keyword evidence="10 12" id="KW-0472">Membrane</keyword>
<dbReference type="SMART" id="SM00239">
    <property type="entry name" value="C2"/>
    <property type="match status" value="3"/>
</dbReference>
<dbReference type="FunFam" id="2.60.40.150:FF:000226">
    <property type="entry name" value="Tcb1p"/>
    <property type="match status" value="1"/>
</dbReference>
<keyword evidence="2" id="KW-0813">Transport</keyword>
<dbReference type="InterPro" id="IPR037761">
    <property type="entry name" value="C2A_Tricalbin"/>
</dbReference>
<keyword evidence="5" id="KW-0677">Repeat</keyword>
<dbReference type="InterPro" id="IPR037762">
    <property type="entry name" value="C2C_Tricalbin"/>
</dbReference>
<dbReference type="PANTHER" id="PTHR46980">
    <property type="entry name" value="TRICALBIN-1-RELATED"/>
    <property type="match status" value="1"/>
</dbReference>
<dbReference type="GO" id="GO:0061817">
    <property type="term" value="P:endoplasmic reticulum-plasma membrane tethering"/>
    <property type="evidence" value="ECO:0007669"/>
    <property type="project" value="InterPro"/>
</dbReference>
<evidence type="ECO:0000256" key="1">
    <source>
        <dbReference type="ARBA" id="ARBA00004586"/>
    </source>
</evidence>
<evidence type="ECO:0000256" key="11">
    <source>
        <dbReference type="SAM" id="MobiDB-lite"/>
    </source>
</evidence>
<dbReference type="Proteomes" id="UP000187013">
    <property type="component" value="Unassembled WGS sequence"/>
</dbReference>